<dbReference type="Proteomes" id="UP001235064">
    <property type="component" value="Unassembled WGS sequence"/>
</dbReference>
<organism evidence="1 2">
    <name type="scientific">Microbacterium candidum</name>
    <dbReference type="NCBI Taxonomy" id="3041922"/>
    <lineage>
        <taxon>Bacteria</taxon>
        <taxon>Bacillati</taxon>
        <taxon>Actinomycetota</taxon>
        <taxon>Actinomycetes</taxon>
        <taxon>Micrococcales</taxon>
        <taxon>Microbacteriaceae</taxon>
        <taxon>Microbacterium</taxon>
    </lineage>
</organism>
<dbReference type="Pfam" id="PF13822">
    <property type="entry name" value="ACC_epsilon"/>
    <property type="match status" value="1"/>
</dbReference>
<evidence type="ECO:0000313" key="1">
    <source>
        <dbReference type="EMBL" id="MDL9980287.1"/>
    </source>
</evidence>
<protein>
    <submittedName>
        <fullName evidence="1">Acyl-CoA carboxylase subunit epsilon</fullName>
    </submittedName>
</protein>
<name>A0ABT7N0R4_9MICO</name>
<sequence length="74" mass="8088">MTGGDDKPLGIDVLHGRPSDEELAALIAVVSEAYSTETEDAVAGNAPRRTAWDLSTRGLRAPLQRERGWNLWAR</sequence>
<gene>
    <name evidence="1" type="ORF">QSV35_13170</name>
</gene>
<keyword evidence="2" id="KW-1185">Reference proteome</keyword>
<proteinExistence type="predicted"/>
<reference evidence="1 2" key="1">
    <citation type="submission" date="2023-06" db="EMBL/GenBank/DDBJ databases">
        <title>Microbacterium sp. nov., isolated from a waste landfill.</title>
        <authorList>
            <person name="Wen W."/>
        </authorList>
    </citation>
    <scope>NUCLEOTIDE SEQUENCE [LARGE SCALE GENOMIC DNA]</scope>
    <source>
        <strain evidence="1 2">ASV49</strain>
    </source>
</reference>
<evidence type="ECO:0000313" key="2">
    <source>
        <dbReference type="Proteomes" id="UP001235064"/>
    </source>
</evidence>
<comment type="caution">
    <text evidence="1">The sequence shown here is derived from an EMBL/GenBank/DDBJ whole genome shotgun (WGS) entry which is preliminary data.</text>
</comment>
<dbReference type="InterPro" id="IPR032716">
    <property type="entry name" value="ACC_epsilon"/>
</dbReference>
<accession>A0ABT7N0R4</accession>
<dbReference type="RefSeq" id="WP_286289244.1">
    <property type="nucleotide sequence ID" value="NZ_JASXSZ010000004.1"/>
</dbReference>
<dbReference type="EMBL" id="JASXSZ010000004">
    <property type="protein sequence ID" value="MDL9980287.1"/>
    <property type="molecule type" value="Genomic_DNA"/>
</dbReference>